<dbReference type="InterPro" id="IPR045249">
    <property type="entry name" value="HARBI1-like"/>
</dbReference>
<comment type="cofactor">
    <cofactor evidence="1">
        <name>a divalent metal cation</name>
        <dbReference type="ChEBI" id="CHEBI:60240"/>
    </cofactor>
</comment>
<gene>
    <name evidence="9" type="ORF">ONE63_010343</name>
</gene>
<proteinExistence type="inferred from homology"/>
<dbReference type="Proteomes" id="UP001075354">
    <property type="component" value="Chromosome 8"/>
</dbReference>
<comment type="similarity">
    <text evidence="3">Belongs to the HARBI1 family.</text>
</comment>
<protein>
    <recommendedName>
        <fullName evidence="8">DDE Tnp4 domain-containing protein</fullName>
    </recommendedName>
</protein>
<keyword evidence="4" id="KW-0540">Nuclease</keyword>
<evidence type="ECO:0000256" key="4">
    <source>
        <dbReference type="ARBA" id="ARBA00022722"/>
    </source>
</evidence>
<accession>A0AAV7XIG6</accession>
<evidence type="ECO:0000256" key="7">
    <source>
        <dbReference type="ARBA" id="ARBA00023242"/>
    </source>
</evidence>
<dbReference type="PANTHER" id="PTHR22930">
    <property type="match status" value="1"/>
</dbReference>
<keyword evidence="7" id="KW-0539">Nucleus</keyword>
<dbReference type="AlphaFoldDB" id="A0AAV7XIG6"/>
<organism evidence="9 10">
    <name type="scientific">Megalurothrips usitatus</name>
    <name type="common">bean blossom thrips</name>
    <dbReference type="NCBI Taxonomy" id="439358"/>
    <lineage>
        <taxon>Eukaryota</taxon>
        <taxon>Metazoa</taxon>
        <taxon>Ecdysozoa</taxon>
        <taxon>Arthropoda</taxon>
        <taxon>Hexapoda</taxon>
        <taxon>Insecta</taxon>
        <taxon>Pterygota</taxon>
        <taxon>Neoptera</taxon>
        <taxon>Paraneoptera</taxon>
        <taxon>Thysanoptera</taxon>
        <taxon>Terebrantia</taxon>
        <taxon>Thripoidea</taxon>
        <taxon>Thripidae</taxon>
        <taxon>Megalurothrips</taxon>
    </lineage>
</organism>
<keyword evidence="5" id="KW-0479">Metal-binding</keyword>
<feature type="domain" description="DDE Tnp4" evidence="8">
    <location>
        <begin position="161"/>
        <end position="325"/>
    </location>
</feature>
<reference evidence="9" key="1">
    <citation type="submission" date="2022-12" db="EMBL/GenBank/DDBJ databases">
        <title>Chromosome-level genome assembly of the bean flower thrips Megalurothrips usitatus.</title>
        <authorList>
            <person name="Ma L."/>
            <person name="Liu Q."/>
            <person name="Li H."/>
            <person name="Cai W."/>
        </authorList>
    </citation>
    <scope>NUCLEOTIDE SEQUENCE</scope>
    <source>
        <strain evidence="9">Cailab_2022a</strain>
    </source>
</reference>
<dbReference type="PANTHER" id="PTHR22930:SF269">
    <property type="entry name" value="NUCLEASE HARBI1-LIKE PROTEIN"/>
    <property type="match status" value="1"/>
</dbReference>
<dbReference type="GO" id="GO:0016787">
    <property type="term" value="F:hydrolase activity"/>
    <property type="evidence" value="ECO:0007669"/>
    <property type="project" value="UniProtKB-KW"/>
</dbReference>
<comment type="subcellular location">
    <subcellularLocation>
        <location evidence="2">Nucleus</location>
    </subcellularLocation>
</comment>
<evidence type="ECO:0000256" key="3">
    <source>
        <dbReference type="ARBA" id="ARBA00006958"/>
    </source>
</evidence>
<dbReference type="GO" id="GO:0005634">
    <property type="term" value="C:nucleus"/>
    <property type="evidence" value="ECO:0007669"/>
    <property type="project" value="UniProtKB-SubCell"/>
</dbReference>
<name>A0AAV7XIG6_9NEOP</name>
<evidence type="ECO:0000256" key="5">
    <source>
        <dbReference type="ARBA" id="ARBA00022723"/>
    </source>
</evidence>
<keyword evidence="10" id="KW-1185">Reference proteome</keyword>
<evidence type="ECO:0000313" key="10">
    <source>
        <dbReference type="Proteomes" id="UP001075354"/>
    </source>
</evidence>
<evidence type="ECO:0000256" key="1">
    <source>
        <dbReference type="ARBA" id="ARBA00001968"/>
    </source>
</evidence>
<evidence type="ECO:0000256" key="6">
    <source>
        <dbReference type="ARBA" id="ARBA00022801"/>
    </source>
</evidence>
<sequence>MVMQYHFWSQRKRMPRRRWWVRPVNRVRDTKGLYNNLVKELMTDDHEEFFGLYRMWPEQFQVLVDAVHPYLKKNSIRTAIPTKIRVAVTLLHLSQGSTARLQHVIFRIGKSTILKIIHETTKAIWKALQPTVLKHPNKEEWKKIADDFMQMWQFPNCVGAIDGKHMRIQAPPLTGSKYWNYKSFFSMVLLAICDANYKFTWVDIGQYGSVSDGGVWANTDLAQDLANNEVDLPDPCPLPQANTPFPYVFIGDEAFPLTSHMMRPYPRRDLDDDKHIFNYRLSRARRCIENAFGILTARWRILHQPLCMAPENAESVFKALACLHNFVMMGEAMVNPCDRLYAPPQLVDAEEPDGSMREGEWRRHVSPHFAALGRVGGNRSNLVAYGERDYLCSYIVSDIGYSQCPWQAEYALRGHNINPD</sequence>
<dbReference type="GO" id="GO:0004518">
    <property type="term" value="F:nuclease activity"/>
    <property type="evidence" value="ECO:0007669"/>
    <property type="project" value="UniProtKB-KW"/>
</dbReference>
<dbReference type="GO" id="GO:0046872">
    <property type="term" value="F:metal ion binding"/>
    <property type="evidence" value="ECO:0007669"/>
    <property type="project" value="UniProtKB-KW"/>
</dbReference>
<dbReference type="Pfam" id="PF13359">
    <property type="entry name" value="DDE_Tnp_4"/>
    <property type="match status" value="1"/>
</dbReference>
<evidence type="ECO:0000256" key="2">
    <source>
        <dbReference type="ARBA" id="ARBA00004123"/>
    </source>
</evidence>
<evidence type="ECO:0000259" key="8">
    <source>
        <dbReference type="Pfam" id="PF13359"/>
    </source>
</evidence>
<dbReference type="EMBL" id="JAPTSV010000008">
    <property type="protein sequence ID" value="KAJ1525538.1"/>
    <property type="molecule type" value="Genomic_DNA"/>
</dbReference>
<evidence type="ECO:0000313" key="9">
    <source>
        <dbReference type="EMBL" id="KAJ1525538.1"/>
    </source>
</evidence>
<comment type="caution">
    <text evidence="9">The sequence shown here is derived from an EMBL/GenBank/DDBJ whole genome shotgun (WGS) entry which is preliminary data.</text>
</comment>
<keyword evidence="6" id="KW-0378">Hydrolase</keyword>
<dbReference type="InterPro" id="IPR027806">
    <property type="entry name" value="HARBI1_dom"/>
</dbReference>